<proteinExistence type="predicted"/>
<dbReference type="Proteomes" id="UP000215902">
    <property type="component" value="Unassembled WGS sequence"/>
</dbReference>
<gene>
    <name evidence="2" type="ORF">BOX15_Mlig015306g1</name>
</gene>
<organism evidence="2 3">
    <name type="scientific">Macrostomum lignano</name>
    <dbReference type="NCBI Taxonomy" id="282301"/>
    <lineage>
        <taxon>Eukaryota</taxon>
        <taxon>Metazoa</taxon>
        <taxon>Spiralia</taxon>
        <taxon>Lophotrochozoa</taxon>
        <taxon>Platyhelminthes</taxon>
        <taxon>Rhabditophora</taxon>
        <taxon>Macrostomorpha</taxon>
        <taxon>Macrostomida</taxon>
        <taxon>Macrostomidae</taxon>
        <taxon>Macrostomum</taxon>
    </lineage>
</organism>
<evidence type="ECO:0000313" key="2">
    <source>
        <dbReference type="EMBL" id="PAA87698.1"/>
    </source>
</evidence>
<accession>A0A267GNU0</accession>
<dbReference type="AlphaFoldDB" id="A0A267GNU0"/>
<dbReference type="EMBL" id="NIVC01000219">
    <property type="protein sequence ID" value="PAA87698.1"/>
    <property type="molecule type" value="Genomic_DNA"/>
</dbReference>
<reference evidence="2 3" key="1">
    <citation type="submission" date="2017-06" db="EMBL/GenBank/DDBJ databases">
        <title>A platform for efficient transgenesis in Macrostomum lignano, a flatworm model organism for stem cell research.</title>
        <authorList>
            <person name="Berezikov E."/>
        </authorList>
    </citation>
    <scope>NUCLEOTIDE SEQUENCE [LARGE SCALE GENOMIC DNA]</scope>
    <source>
        <strain evidence="2">DV1</strain>
        <tissue evidence="2">Whole organism</tissue>
    </source>
</reference>
<sequence length="324" mass="35074">MVCEIHFSDTPIVKKLIGVTETCQYLRLRSGGNQSNRDESKQTFLSGWETGVDSQLTPRKVVYTIRNVSNKRELFGSLYYGKNSGRVNKPFAFIHSLEPEAYLKYYADEHTYLANLFVQPSVQRLTACLIAPSTPPALPQIEPSATPPPRPLPQVTSEKPTAAAVSSTANAFDGVWSVAKKYSLATGGNKSQTRIQGAQLSEPTQQHIQQTATNTGKQTASNLSQQVDLLTNGRPRGDISGDRQSGRLSLISAEMQPVDQLSASTAAATAEAPAASRPRVSTPDRARLRDFTCAGFAPALQRRLELLAAAEAAVEVEVESGADR</sequence>
<keyword evidence="3" id="KW-1185">Reference proteome</keyword>
<name>A0A267GNU0_9PLAT</name>
<evidence type="ECO:0000313" key="3">
    <source>
        <dbReference type="Proteomes" id="UP000215902"/>
    </source>
</evidence>
<evidence type="ECO:0000256" key="1">
    <source>
        <dbReference type="SAM" id="MobiDB-lite"/>
    </source>
</evidence>
<feature type="region of interest" description="Disordered" evidence="1">
    <location>
        <begin position="138"/>
        <end position="160"/>
    </location>
</feature>
<comment type="caution">
    <text evidence="2">The sequence shown here is derived from an EMBL/GenBank/DDBJ whole genome shotgun (WGS) entry which is preliminary data.</text>
</comment>
<feature type="region of interest" description="Disordered" evidence="1">
    <location>
        <begin position="193"/>
        <end position="221"/>
    </location>
</feature>
<protein>
    <submittedName>
        <fullName evidence="2">Uncharacterized protein</fullName>
    </submittedName>
</protein>